<evidence type="ECO:0000313" key="2">
    <source>
        <dbReference type="Proteomes" id="UP000651977"/>
    </source>
</evidence>
<comment type="caution">
    <text evidence="1">The sequence shown here is derived from an EMBL/GenBank/DDBJ whole genome shotgun (WGS) entry which is preliminary data.</text>
</comment>
<dbReference type="InterPro" id="IPR038058">
    <property type="entry name" value="PhnH-like_sp"/>
</dbReference>
<dbReference type="NCBIfam" id="TIGR03292">
    <property type="entry name" value="PhnH_redo"/>
    <property type="match status" value="1"/>
</dbReference>
<keyword evidence="1" id="KW-0456">Lyase</keyword>
<evidence type="ECO:0000313" key="1">
    <source>
        <dbReference type="EMBL" id="GGB00864.1"/>
    </source>
</evidence>
<dbReference type="PIRSF" id="PIRSF020680">
    <property type="entry name" value="PhnH"/>
    <property type="match status" value="1"/>
</dbReference>
<accession>A0ABQ1I0V9</accession>
<sequence length="198" mass="21563">MQHISNGFSQPVQHAQQCFRQILKALSEPGTKVTLQHHAGFAPLNAAASQILLSLCDQDTSLYLSPELTTTESDLSSAWQNLAFHNGIKASNAELADFVVLNQQCNIKLNQLKAGTELSPEQSATVIVQSNSFSSGPRLKLSGPGIADSRELQLGELNEGLLNYLVKPSQRFPLGLDFMFCHQDSLIAVSRTTQLELS</sequence>
<gene>
    <name evidence="1" type="primary">phnH</name>
    <name evidence="1" type="ORF">GCM10007414_12550</name>
</gene>
<protein>
    <submittedName>
        <fullName evidence="1">Carbon-phosphorus lyase subunit PhnH</fullName>
    </submittedName>
</protein>
<dbReference type="SUPFAM" id="SSF159709">
    <property type="entry name" value="PhnH-like"/>
    <property type="match status" value="1"/>
</dbReference>
<reference evidence="2" key="1">
    <citation type="journal article" date="2019" name="Int. J. Syst. Evol. Microbiol.">
        <title>The Global Catalogue of Microorganisms (GCM) 10K type strain sequencing project: providing services to taxonomists for standard genome sequencing and annotation.</title>
        <authorList>
            <consortium name="The Broad Institute Genomics Platform"/>
            <consortium name="The Broad Institute Genome Sequencing Center for Infectious Disease"/>
            <person name="Wu L."/>
            <person name="Ma J."/>
        </authorList>
    </citation>
    <scope>NUCLEOTIDE SEQUENCE [LARGE SCALE GENOMIC DNA]</scope>
    <source>
        <strain evidence="2">CGMCC 1.10131</strain>
    </source>
</reference>
<dbReference type="Gene3D" id="3.40.50.11310">
    <property type="entry name" value="Bacterial phosphonate metabolism protein PhnH"/>
    <property type="match status" value="1"/>
</dbReference>
<name>A0ABQ1I0V9_9ALTE</name>
<dbReference type="Proteomes" id="UP000651977">
    <property type="component" value="Unassembled WGS sequence"/>
</dbReference>
<keyword evidence="2" id="KW-1185">Reference proteome</keyword>
<dbReference type="RefSeq" id="WP_055734813.1">
    <property type="nucleotide sequence ID" value="NZ_BMDY01000006.1"/>
</dbReference>
<dbReference type="Pfam" id="PF05845">
    <property type="entry name" value="PhnH"/>
    <property type="match status" value="1"/>
</dbReference>
<dbReference type="InterPro" id="IPR008772">
    <property type="entry name" value="Phosphonate_metab_PhnH"/>
</dbReference>
<organism evidence="1 2">
    <name type="scientific">Agarivorans gilvus</name>
    <dbReference type="NCBI Taxonomy" id="680279"/>
    <lineage>
        <taxon>Bacteria</taxon>
        <taxon>Pseudomonadati</taxon>
        <taxon>Pseudomonadota</taxon>
        <taxon>Gammaproteobacteria</taxon>
        <taxon>Alteromonadales</taxon>
        <taxon>Alteromonadaceae</taxon>
        <taxon>Agarivorans</taxon>
    </lineage>
</organism>
<dbReference type="GO" id="GO:0016829">
    <property type="term" value="F:lyase activity"/>
    <property type="evidence" value="ECO:0007669"/>
    <property type="project" value="UniProtKB-KW"/>
</dbReference>
<proteinExistence type="predicted"/>
<dbReference type="EMBL" id="BMDY01000006">
    <property type="protein sequence ID" value="GGB00864.1"/>
    <property type="molecule type" value="Genomic_DNA"/>
</dbReference>